<reference evidence="15 16" key="1">
    <citation type="journal article" date="2016" name="Nat. Commun.">
        <title>Thousands of microbial genomes shed light on interconnected biogeochemical processes in an aquifer system.</title>
        <authorList>
            <person name="Anantharaman K."/>
            <person name="Brown C.T."/>
            <person name="Hug L.A."/>
            <person name="Sharon I."/>
            <person name="Castelle C.J."/>
            <person name="Probst A.J."/>
            <person name="Thomas B.C."/>
            <person name="Singh A."/>
            <person name="Wilkins M.J."/>
            <person name="Karaoz U."/>
            <person name="Brodie E.L."/>
            <person name="Williams K.H."/>
            <person name="Hubbard S.S."/>
            <person name="Banfield J.F."/>
        </authorList>
    </citation>
    <scope>NUCLEOTIDE SEQUENCE [LARGE SCALE GENOMIC DNA]</scope>
</reference>
<dbReference type="Proteomes" id="UP000176604">
    <property type="component" value="Unassembled WGS sequence"/>
</dbReference>
<comment type="subunit">
    <text evidence="10">Monomer.</text>
</comment>
<evidence type="ECO:0000256" key="1">
    <source>
        <dbReference type="ARBA" id="ARBA00001946"/>
    </source>
</evidence>
<feature type="region of interest" description="Disordered" evidence="14">
    <location>
        <begin position="134"/>
        <end position="164"/>
    </location>
</feature>
<evidence type="ECO:0000256" key="8">
    <source>
        <dbReference type="ARBA" id="ARBA00022842"/>
    </source>
</evidence>
<dbReference type="Gene3D" id="1.10.20.140">
    <property type="match status" value="1"/>
</dbReference>
<comment type="caution">
    <text evidence="15">The sequence shown here is derived from an EMBL/GenBank/DDBJ whole genome shotgun (WGS) entry which is preliminary data.</text>
</comment>
<dbReference type="SUPFAM" id="SSF52540">
    <property type="entry name" value="P-loop containing nucleoside triphosphate hydrolases"/>
    <property type="match status" value="2"/>
</dbReference>
<comment type="cofactor">
    <cofactor evidence="1 10">
        <name>Mg(2+)</name>
        <dbReference type="ChEBI" id="CHEBI:18420"/>
    </cofactor>
</comment>
<dbReference type="NCBIfam" id="TIGR00174">
    <property type="entry name" value="miaA"/>
    <property type="match status" value="1"/>
</dbReference>
<keyword evidence="6 10" id="KW-0547">Nucleotide-binding</keyword>
<dbReference type="STRING" id="1802397.A3J43_04185"/>
<protein>
    <recommendedName>
        <fullName evidence="10">tRNA dimethylallyltransferase</fullName>
        <ecNumber evidence="10">2.5.1.75</ecNumber>
    </recommendedName>
    <alternativeName>
        <fullName evidence="10">Dimethylallyl diphosphate:tRNA dimethylallyltransferase</fullName>
        <shortName evidence="10">DMAPP:tRNA dimethylallyltransferase</shortName>
        <shortName evidence="10">DMATase</shortName>
    </alternativeName>
    <alternativeName>
        <fullName evidence="10">Isopentenyl-diphosphate:tRNA isopentenyltransferase</fullName>
        <shortName evidence="10">IPP transferase</shortName>
        <shortName evidence="10">IPPT</shortName>
        <shortName evidence="10">IPTase</shortName>
    </alternativeName>
</protein>
<feature type="region of interest" description="Interaction with substrate tRNA" evidence="10">
    <location>
        <begin position="42"/>
        <end position="45"/>
    </location>
</feature>
<keyword evidence="8 10" id="KW-0460">Magnesium</keyword>
<evidence type="ECO:0000256" key="9">
    <source>
        <dbReference type="ARBA" id="ARBA00049563"/>
    </source>
</evidence>
<dbReference type="PANTHER" id="PTHR11088">
    <property type="entry name" value="TRNA DIMETHYLALLYLTRANSFERASE"/>
    <property type="match status" value="1"/>
</dbReference>
<dbReference type="InterPro" id="IPR018022">
    <property type="entry name" value="IPT"/>
</dbReference>
<evidence type="ECO:0000256" key="3">
    <source>
        <dbReference type="ARBA" id="ARBA00005842"/>
    </source>
</evidence>
<evidence type="ECO:0000256" key="10">
    <source>
        <dbReference type="HAMAP-Rule" id="MF_00185"/>
    </source>
</evidence>
<dbReference type="GO" id="GO:0005524">
    <property type="term" value="F:ATP binding"/>
    <property type="evidence" value="ECO:0007669"/>
    <property type="project" value="UniProtKB-UniRule"/>
</dbReference>
<comment type="function">
    <text evidence="2 10 12">Catalyzes the transfer of a dimethylallyl group onto the adenine at position 37 in tRNAs that read codons beginning with uridine, leading to the formation of N6-(dimethylallyl)adenosine (i(6)A).</text>
</comment>
<feature type="site" description="Interaction with substrate tRNA" evidence="10">
    <location>
        <position position="115"/>
    </location>
</feature>
<accession>A0A1F7UK52</accession>
<dbReference type="PANTHER" id="PTHR11088:SF60">
    <property type="entry name" value="TRNA DIMETHYLALLYLTRANSFERASE"/>
    <property type="match status" value="1"/>
</dbReference>
<dbReference type="HAMAP" id="MF_00185">
    <property type="entry name" value="IPP_trans"/>
    <property type="match status" value="1"/>
</dbReference>
<name>A0A1F7UK52_9BACT</name>
<evidence type="ECO:0000256" key="13">
    <source>
        <dbReference type="RuleBase" id="RU003785"/>
    </source>
</evidence>
<evidence type="ECO:0000256" key="14">
    <source>
        <dbReference type="SAM" id="MobiDB-lite"/>
    </source>
</evidence>
<evidence type="ECO:0000256" key="11">
    <source>
        <dbReference type="RuleBase" id="RU003783"/>
    </source>
</evidence>
<dbReference type="Pfam" id="PF01715">
    <property type="entry name" value="IPPT"/>
    <property type="match status" value="1"/>
</dbReference>
<feature type="binding site" evidence="10">
    <location>
        <begin position="17"/>
        <end position="24"/>
    </location>
    <ligand>
        <name>ATP</name>
        <dbReference type="ChEBI" id="CHEBI:30616"/>
    </ligand>
</feature>
<gene>
    <name evidence="10" type="primary">miaA</name>
    <name evidence="15" type="ORF">A3J43_04185</name>
</gene>
<dbReference type="InterPro" id="IPR039657">
    <property type="entry name" value="Dimethylallyltransferase"/>
</dbReference>
<keyword evidence="7 10" id="KW-0067">ATP-binding</keyword>
<dbReference type="Gene3D" id="3.40.50.300">
    <property type="entry name" value="P-loop containing nucleotide triphosphate hydrolases"/>
    <property type="match status" value="1"/>
</dbReference>
<keyword evidence="4 10" id="KW-0808">Transferase</keyword>
<keyword evidence="5 10" id="KW-0819">tRNA processing</keyword>
<dbReference type="GO" id="GO:0006400">
    <property type="term" value="P:tRNA modification"/>
    <property type="evidence" value="ECO:0007669"/>
    <property type="project" value="TreeGrafter"/>
</dbReference>
<comment type="similarity">
    <text evidence="3 10 13">Belongs to the IPP transferase family.</text>
</comment>
<dbReference type="AlphaFoldDB" id="A0A1F7UK52"/>
<feature type="site" description="Interaction with substrate tRNA" evidence="10">
    <location>
        <position position="146"/>
    </location>
</feature>
<dbReference type="GO" id="GO:0052381">
    <property type="term" value="F:tRNA dimethylallyltransferase activity"/>
    <property type="evidence" value="ECO:0007669"/>
    <property type="project" value="UniProtKB-UniRule"/>
</dbReference>
<dbReference type="EC" id="2.5.1.75" evidence="10"/>
<feature type="binding site" evidence="10">
    <location>
        <begin position="19"/>
        <end position="24"/>
    </location>
    <ligand>
        <name>substrate</name>
    </ligand>
</feature>
<evidence type="ECO:0000256" key="7">
    <source>
        <dbReference type="ARBA" id="ARBA00022840"/>
    </source>
</evidence>
<evidence type="ECO:0000256" key="6">
    <source>
        <dbReference type="ARBA" id="ARBA00022741"/>
    </source>
</evidence>
<evidence type="ECO:0000256" key="2">
    <source>
        <dbReference type="ARBA" id="ARBA00003213"/>
    </source>
</evidence>
<sequence length="331" mass="37326">MTPHSSRTLPPLIVILGPTASGKTDLAVELAKEFNGEIINADSRQVYREIDIASAKPKLTTNDYQLTTYHGVPHHLFDVARPDEEFNVTHFKNLAVKTICEIHARGKLPVLVGGTGLWIAAVVDNFIFPDVTPNPEFRTHPTIPSREGSLSDGRPVDAQGGASPTNEQLYQQLIAKDPDAVDFINPKNRRRIIRALEIIKATGAPFSAQRKKGPPLSHTLMLGLTRPIQELEERIAARIKEQLNDGLEEEERKLFLKYDARLPALSSISVREWKAYFDGAQSLAETLALIRLHNRQYAKRQMTWFKRDKRIHWIENKEEAVGLIHKFHSTA</sequence>
<organism evidence="15 16">
    <name type="scientific">Candidatus Uhrbacteria bacterium RIFCSPHIGHO2_12_FULL_54_23</name>
    <dbReference type="NCBI Taxonomy" id="1802397"/>
    <lineage>
        <taxon>Bacteria</taxon>
        <taxon>Candidatus Uhriibacteriota</taxon>
    </lineage>
</organism>
<evidence type="ECO:0000313" key="16">
    <source>
        <dbReference type="Proteomes" id="UP000176604"/>
    </source>
</evidence>
<dbReference type="EMBL" id="MGEF01000039">
    <property type="protein sequence ID" value="OGL78087.1"/>
    <property type="molecule type" value="Genomic_DNA"/>
</dbReference>
<evidence type="ECO:0000256" key="5">
    <source>
        <dbReference type="ARBA" id="ARBA00022694"/>
    </source>
</evidence>
<comment type="catalytic activity">
    <reaction evidence="9 10 11">
        <text>adenosine(37) in tRNA + dimethylallyl diphosphate = N(6)-dimethylallyladenosine(37) in tRNA + diphosphate</text>
        <dbReference type="Rhea" id="RHEA:26482"/>
        <dbReference type="Rhea" id="RHEA-COMP:10162"/>
        <dbReference type="Rhea" id="RHEA-COMP:10375"/>
        <dbReference type="ChEBI" id="CHEBI:33019"/>
        <dbReference type="ChEBI" id="CHEBI:57623"/>
        <dbReference type="ChEBI" id="CHEBI:74411"/>
        <dbReference type="ChEBI" id="CHEBI:74415"/>
        <dbReference type="EC" id="2.5.1.75"/>
    </reaction>
</comment>
<evidence type="ECO:0000313" key="15">
    <source>
        <dbReference type="EMBL" id="OGL78087.1"/>
    </source>
</evidence>
<proteinExistence type="inferred from homology"/>
<comment type="caution">
    <text evidence="10">Lacks conserved residue(s) required for the propagation of feature annotation.</text>
</comment>
<dbReference type="InterPro" id="IPR027417">
    <property type="entry name" value="P-loop_NTPase"/>
</dbReference>
<evidence type="ECO:0000256" key="12">
    <source>
        <dbReference type="RuleBase" id="RU003784"/>
    </source>
</evidence>
<evidence type="ECO:0000256" key="4">
    <source>
        <dbReference type="ARBA" id="ARBA00022679"/>
    </source>
</evidence>